<organism evidence="1 2">
    <name type="scientific">Nitrospirillum amazonense</name>
    <dbReference type="NCBI Taxonomy" id="28077"/>
    <lineage>
        <taxon>Bacteria</taxon>
        <taxon>Pseudomonadati</taxon>
        <taxon>Pseudomonadota</taxon>
        <taxon>Alphaproteobacteria</taxon>
        <taxon>Rhodospirillales</taxon>
        <taxon>Azospirillaceae</taxon>
        <taxon>Nitrospirillum</taxon>
    </lineage>
</organism>
<protein>
    <submittedName>
        <fullName evidence="1">Uncharacterized protein</fullName>
    </submittedName>
</protein>
<proteinExistence type="predicted"/>
<name>A0A560HD66_9PROT</name>
<dbReference type="Proteomes" id="UP000315751">
    <property type="component" value="Unassembled WGS sequence"/>
</dbReference>
<keyword evidence="2" id="KW-1185">Reference proteome</keyword>
<comment type="caution">
    <text evidence="1">The sequence shown here is derived from an EMBL/GenBank/DDBJ whole genome shotgun (WGS) entry which is preliminary data.</text>
</comment>
<gene>
    <name evidence="1" type="ORF">FBZ90_103233</name>
</gene>
<evidence type="ECO:0000313" key="1">
    <source>
        <dbReference type="EMBL" id="TWB44326.1"/>
    </source>
</evidence>
<dbReference type="EMBL" id="VITR01000003">
    <property type="protein sequence ID" value="TWB44326.1"/>
    <property type="molecule type" value="Genomic_DNA"/>
</dbReference>
<sequence length="394" mass="41144">MSNCWKDICQKIQSNNSKSIYSIPVKVVKNESSYKVGISASLSVKVYKNSHHHNDDDNAIEAVTISGLYEFDTGGPGAYIAFNPEGGSKLWASDRIVNPIACVTQGYYSGIQYKATVASTVVTLQGLGPAGDLVVHANVALVTSITNTKGGKEGAKGFPIYEGFYGDFGAALGVVPLTIKDASSTSPIPASPPYMIGVLSQVIANGAQQSFMVLLPPASEVDNDPTGYVCVGETASLLSFLSNCGQFSMAGGQSVEVAVTGNNKSLDVNSYAECLIQDAVLTADVPQSKPQQNSFTPIGVCFDTGATTTVHPGSNLEVTSDTVSNIALGASTVGGQPWDLINDQGATTPVAPKPSKNDLQGYVNTGVEFFMKNAVLYDLAGGNLYVMPYSSTNG</sequence>
<dbReference type="AlphaFoldDB" id="A0A560HD66"/>
<dbReference type="OrthoDB" id="7195851at2"/>
<dbReference type="RefSeq" id="WP_145730142.1">
    <property type="nucleotide sequence ID" value="NZ_VITR01000003.1"/>
</dbReference>
<reference evidence="1 2" key="1">
    <citation type="submission" date="2019-06" db="EMBL/GenBank/DDBJ databases">
        <title>Genomic Encyclopedia of Type Strains, Phase IV (KMG-V): Genome sequencing to study the core and pangenomes of soil and plant-associated prokaryotes.</title>
        <authorList>
            <person name="Whitman W."/>
        </authorList>
    </citation>
    <scope>NUCLEOTIDE SEQUENCE [LARGE SCALE GENOMIC DNA]</scope>
    <source>
        <strain evidence="1 2">BR 11622</strain>
    </source>
</reference>
<evidence type="ECO:0000313" key="2">
    <source>
        <dbReference type="Proteomes" id="UP000315751"/>
    </source>
</evidence>
<accession>A0A560HD66</accession>